<dbReference type="NCBIfam" id="TIGR01099">
    <property type="entry name" value="galU"/>
    <property type="match status" value="1"/>
</dbReference>
<dbReference type="EC" id="2.7.7.9" evidence="2 7"/>
<dbReference type="GO" id="GO:0003983">
    <property type="term" value="F:UTP:glucose-1-phosphate uridylyltransferase activity"/>
    <property type="evidence" value="ECO:0007669"/>
    <property type="project" value="UniProtKB-EC"/>
</dbReference>
<comment type="caution">
    <text evidence="9">The sequence shown here is derived from an EMBL/GenBank/DDBJ whole genome shotgun (WGS) entry which is preliminary data.</text>
</comment>
<evidence type="ECO:0000256" key="1">
    <source>
        <dbReference type="ARBA" id="ARBA00006890"/>
    </source>
</evidence>
<evidence type="ECO:0000256" key="2">
    <source>
        <dbReference type="ARBA" id="ARBA00012415"/>
    </source>
</evidence>
<evidence type="ECO:0000259" key="8">
    <source>
        <dbReference type="Pfam" id="PF00483"/>
    </source>
</evidence>
<evidence type="ECO:0000256" key="3">
    <source>
        <dbReference type="ARBA" id="ARBA00019048"/>
    </source>
</evidence>
<name>A0A9D2HBQ6_9BACT</name>
<organism evidence="9 10">
    <name type="scientific">Candidatus Mailhella merdigallinarum</name>
    <dbReference type="NCBI Taxonomy" id="2838658"/>
    <lineage>
        <taxon>Bacteria</taxon>
        <taxon>Pseudomonadati</taxon>
        <taxon>Thermodesulfobacteriota</taxon>
        <taxon>Desulfovibrionia</taxon>
        <taxon>Desulfovibrionales</taxon>
        <taxon>Desulfovibrionaceae</taxon>
        <taxon>Mailhella</taxon>
    </lineage>
</organism>
<dbReference type="PANTHER" id="PTHR43197:SF1">
    <property type="entry name" value="UTP--GLUCOSE-1-PHOSPHATE URIDYLYLTRANSFERASE"/>
    <property type="match status" value="1"/>
</dbReference>
<dbReference type="CDD" id="cd02541">
    <property type="entry name" value="UGPase_prokaryotic"/>
    <property type="match status" value="1"/>
</dbReference>
<comment type="catalytic activity">
    <reaction evidence="6 7">
        <text>alpha-D-glucose 1-phosphate + UTP + H(+) = UDP-alpha-D-glucose + diphosphate</text>
        <dbReference type="Rhea" id="RHEA:19889"/>
        <dbReference type="ChEBI" id="CHEBI:15378"/>
        <dbReference type="ChEBI" id="CHEBI:33019"/>
        <dbReference type="ChEBI" id="CHEBI:46398"/>
        <dbReference type="ChEBI" id="CHEBI:58601"/>
        <dbReference type="ChEBI" id="CHEBI:58885"/>
        <dbReference type="EC" id="2.7.7.9"/>
    </reaction>
</comment>
<accession>A0A9D2HBQ6</accession>
<dbReference type="PANTHER" id="PTHR43197">
    <property type="entry name" value="UTP--GLUCOSE-1-PHOSPHATE URIDYLYLTRANSFERASE"/>
    <property type="match status" value="1"/>
</dbReference>
<dbReference type="GO" id="GO:0006011">
    <property type="term" value="P:UDP-alpha-D-glucose metabolic process"/>
    <property type="evidence" value="ECO:0007669"/>
    <property type="project" value="InterPro"/>
</dbReference>
<protein>
    <recommendedName>
        <fullName evidence="3 7">UTP--glucose-1-phosphate uridylyltransferase</fullName>
        <ecNumber evidence="2 7">2.7.7.9</ecNumber>
    </recommendedName>
    <alternativeName>
        <fullName evidence="7">UDP-glucose pyrophosphorylase</fullName>
    </alternativeName>
</protein>
<dbReference type="InterPro" id="IPR029044">
    <property type="entry name" value="Nucleotide-diphossugar_trans"/>
</dbReference>
<dbReference type="InterPro" id="IPR005771">
    <property type="entry name" value="GalU_uridylyltTrfase_bac/arc"/>
</dbReference>
<evidence type="ECO:0000313" key="10">
    <source>
        <dbReference type="Proteomes" id="UP000824225"/>
    </source>
</evidence>
<evidence type="ECO:0000256" key="6">
    <source>
        <dbReference type="ARBA" id="ARBA00048128"/>
    </source>
</evidence>
<comment type="similarity">
    <text evidence="1 7">Belongs to the UDPGP type 2 family.</text>
</comment>
<dbReference type="EMBL" id="DXAN01000007">
    <property type="protein sequence ID" value="HJA08243.1"/>
    <property type="molecule type" value="Genomic_DNA"/>
</dbReference>
<evidence type="ECO:0000256" key="7">
    <source>
        <dbReference type="RuleBase" id="RU361259"/>
    </source>
</evidence>
<evidence type="ECO:0000256" key="4">
    <source>
        <dbReference type="ARBA" id="ARBA00022679"/>
    </source>
</evidence>
<feature type="domain" description="Nucleotidyl transferase" evidence="8">
    <location>
        <begin position="6"/>
        <end position="266"/>
    </location>
</feature>
<evidence type="ECO:0000256" key="5">
    <source>
        <dbReference type="ARBA" id="ARBA00022695"/>
    </source>
</evidence>
<gene>
    <name evidence="9" type="primary">galU</name>
    <name evidence="9" type="ORF">H9962_03520</name>
</gene>
<proteinExistence type="inferred from homology"/>
<reference evidence="9" key="1">
    <citation type="journal article" date="2021" name="PeerJ">
        <title>Extensive microbial diversity within the chicken gut microbiome revealed by metagenomics and culture.</title>
        <authorList>
            <person name="Gilroy R."/>
            <person name="Ravi A."/>
            <person name="Getino M."/>
            <person name="Pursley I."/>
            <person name="Horton D.L."/>
            <person name="Alikhan N.F."/>
            <person name="Baker D."/>
            <person name="Gharbi K."/>
            <person name="Hall N."/>
            <person name="Watson M."/>
            <person name="Adriaenssens E.M."/>
            <person name="Foster-Nyarko E."/>
            <person name="Jarju S."/>
            <person name="Secka A."/>
            <person name="Antonio M."/>
            <person name="Oren A."/>
            <person name="Chaudhuri R.R."/>
            <person name="La Ragione R."/>
            <person name="Hildebrand F."/>
            <person name="Pallen M.J."/>
        </authorList>
    </citation>
    <scope>NUCLEOTIDE SEQUENCE</scope>
    <source>
        <strain evidence="9">CHK186-16707</strain>
    </source>
</reference>
<keyword evidence="5 7" id="KW-0548">Nucleotidyltransferase</keyword>
<dbReference type="AlphaFoldDB" id="A0A9D2HBQ6"/>
<dbReference type="SUPFAM" id="SSF53448">
    <property type="entry name" value="Nucleotide-diphospho-sugar transferases"/>
    <property type="match status" value="1"/>
</dbReference>
<dbReference type="Pfam" id="PF00483">
    <property type="entry name" value="NTP_transferase"/>
    <property type="match status" value="1"/>
</dbReference>
<dbReference type="Gene3D" id="3.90.550.10">
    <property type="entry name" value="Spore Coat Polysaccharide Biosynthesis Protein SpsA, Chain A"/>
    <property type="match status" value="1"/>
</dbReference>
<reference evidence="9" key="2">
    <citation type="submission" date="2021-04" db="EMBL/GenBank/DDBJ databases">
        <authorList>
            <person name="Gilroy R."/>
        </authorList>
    </citation>
    <scope>NUCLEOTIDE SEQUENCE</scope>
    <source>
        <strain evidence="9">CHK186-16707</strain>
    </source>
</reference>
<sequence>MNIRKVVIPVAGWGTRSLPASKNIPKEMLPIFNKPVIQYVVEEAMVSGIKDVIFVTNRDKSVIEDHFDYNLQLENVLERAGKLDLLAQVRFVAEMVNIMAVRQKKQLGLGHAVLCAESLAANEPFAVMVGDDLIFGDVPGVRQLMKVAEAEDKPVIGVMEVPPDKVNKYGIVAGRDRGDGVYEITDMVEKPAVGEAPSNLAIIGRYVLTPDIFDHIRSVPPGHGGEIQLTDAMRSLARERGMLAIKMQGERFDAGDWGDYLIANLHFALEEEHLQPQLLARLRAMLDAYPQVPAKAADA</sequence>
<evidence type="ECO:0000313" key="9">
    <source>
        <dbReference type="EMBL" id="HJA08243.1"/>
    </source>
</evidence>
<dbReference type="InterPro" id="IPR005835">
    <property type="entry name" value="NTP_transferase_dom"/>
</dbReference>
<keyword evidence="4 7" id="KW-0808">Transferase</keyword>
<dbReference type="Proteomes" id="UP000824225">
    <property type="component" value="Unassembled WGS sequence"/>
</dbReference>